<dbReference type="InterPro" id="IPR038599">
    <property type="entry name" value="LAP1C-like_C_sf"/>
</dbReference>
<keyword evidence="7" id="KW-1185">Reference proteome</keyword>
<reference evidence="6" key="2">
    <citation type="submission" date="2020-05" db="UniProtKB">
        <authorList>
            <consortium name="EnsemblMetazoa"/>
        </authorList>
    </citation>
    <scope>IDENTIFICATION</scope>
    <source>
        <strain evidence="6">maculatus3</strain>
    </source>
</reference>
<organism evidence="6 7">
    <name type="scientific">Anopheles maculatus</name>
    <dbReference type="NCBI Taxonomy" id="74869"/>
    <lineage>
        <taxon>Eukaryota</taxon>
        <taxon>Metazoa</taxon>
        <taxon>Ecdysozoa</taxon>
        <taxon>Arthropoda</taxon>
        <taxon>Hexapoda</taxon>
        <taxon>Insecta</taxon>
        <taxon>Pterygota</taxon>
        <taxon>Neoptera</taxon>
        <taxon>Endopterygota</taxon>
        <taxon>Diptera</taxon>
        <taxon>Nematocera</taxon>
        <taxon>Culicoidea</taxon>
        <taxon>Culicidae</taxon>
        <taxon>Anophelinae</taxon>
        <taxon>Anopheles</taxon>
        <taxon>Anopheles maculatus group</taxon>
    </lineage>
</organism>
<feature type="compositionally biased region" description="Basic and acidic residues" evidence="5">
    <location>
        <begin position="36"/>
        <end position="47"/>
    </location>
</feature>
<keyword evidence="2" id="KW-0812">Transmembrane</keyword>
<reference evidence="7" key="1">
    <citation type="submission" date="2013-09" db="EMBL/GenBank/DDBJ databases">
        <title>The Genome Sequence of Anopheles maculatus species B.</title>
        <authorList>
            <consortium name="The Broad Institute Genomics Platform"/>
            <person name="Neafsey D.E."/>
            <person name="Besansky N."/>
            <person name="Howell P."/>
            <person name="Walton C."/>
            <person name="Young S.K."/>
            <person name="Zeng Q."/>
            <person name="Gargeya S."/>
            <person name="Fitzgerald M."/>
            <person name="Haas B."/>
            <person name="Abouelleil A."/>
            <person name="Allen A.W."/>
            <person name="Alvarado L."/>
            <person name="Arachchi H.M."/>
            <person name="Berlin A.M."/>
            <person name="Chapman S.B."/>
            <person name="Gainer-Dewar J."/>
            <person name="Goldberg J."/>
            <person name="Griggs A."/>
            <person name="Gujja S."/>
            <person name="Hansen M."/>
            <person name="Howarth C."/>
            <person name="Imamovic A."/>
            <person name="Ireland A."/>
            <person name="Larimer J."/>
            <person name="McCowan C."/>
            <person name="Murphy C."/>
            <person name="Pearson M."/>
            <person name="Poon T.W."/>
            <person name="Priest M."/>
            <person name="Roberts A."/>
            <person name="Saif S."/>
            <person name="Shea T."/>
            <person name="Sisk P."/>
            <person name="Sykes S."/>
            <person name="Wortman J."/>
            <person name="Nusbaum C."/>
            <person name="Birren B."/>
        </authorList>
    </citation>
    <scope>NUCLEOTIDE SEQUENCE [LARGE SCALE GENOMIC DNA]</scope>
    <source>
        <strain evidence="7">maculatus3</strain>
    </source>
</reference>
<dbReference type="GO" id="GO:0061024">
    <property type="term" value="P:membrane organization"/>
    <property type="evidence" value="ECO:0007669"/>
    <property type="project" value="TreeGrafter"/>
</dbReference>
<feature type="compositionally biased region" description="Polar residues" evidence="5">
    <location>
        <begin position="48"/>
        <end position="57"/>
    </location>
</feature>
<sequence length="354" mass="40311">MEVSGPRKRKPLRTKQPSSHEKDDIIAAGPAEMSFEEQRLQCEREGSVNRSQATYDQENLIDPDDSDDCTDDDSEPIPETERSATPVSRGDLQNTSNSSRITPCENMPVKRRRSSILRTLGHDSDLYTEDMDIIPEKERTYFQADTRVDMVNTKSKPSPTCDHFHTLAERYKTFDENLWDLLDVNVRRATADYQTREPGTFLFLHYGPTIMLDGFIDSVINITAGCFGGTKPISLDGKYFKRPDIEKDYGVFLAEQKEALRQHGVLVVRNFQEVPAWAAQAFHTICDTQEPLVDRAVIYLTLDMLKAGDLLQPSKRSAVEEAENLLHELWKNTLEPAVLQPLITRVTDNVYRIV</sequence>
<accession>A0A182T124</accession>
<evidence type="ECO:0000313" key="6">
    <source>
        <dbReference type="EnsemblMetazoa" id="AMAM017473-PA"/>
    </source>
</evidence>
<keyword evidence="4" id="KW-0472">Membrane</keyword>
<dbReference type="PANTHER" id="PTHR18843">
    <property type="entry name" value="TORSIN-1A-INTERACTING PROTEIN"/>
    <property type="match status" value="1"/>
</dbReference>
<feature type="compositionally biased region" description="Polar residues" evidence="5">
    <location>
        <begin position="83"/>
        <end position="101"/>
    </location>
</feature>
<dbReference type="EnsemblMetazoa" id="AMAM017473-RA">
    <property type="protein sequence ID" value="AMAM017473-PA"/>
    <property type="gene ID" value="AMAM017473"/>
</dbReference>
<feature type="region of interest" description="Disordered" evidence="5">
    <location>
        <begin position="1"/>
        <end position="106"/>
    </location>
</feature>
<dbReference type="AlphaFoldDB" id="A0A182T124"/>
<evidence type="ECO:0000256" key="4">
    <source>
        <dbReference type="ARBA" id="ARBA00023136"/>
    </source>
</evidence>
<evidence type="ECO:0000256" key="5">
    <source>
        <dbReference type="SAM" id="MobiDB-lite"/>
    </source>
</evidence>
<evidence type="ECO:0000256" key="2">
    <source>
        <dbReference type="ARBA" id="ARBA00022692"/>
    </source>
</evidence>
<evidence type="ECO:0000256" key="3">
    <source>
        <dbReference type="ARBA" id="ARBA00022989"/>
    </source>
</evidence>
<dbReference type="GO" id="GO:0016020">
    <property type="term" value="C:membrane"/>
    <property type="evidence" value="ECO:0007669"/>
    <property type="project" value="UniProtKB-SubCell"/>
</dbReference>
<dbReference type="VEuPathDB" id="VectorBase:AMAM017473"/>
<evidence type="ECO:0000256" key="1">
    <source>
        <dbReference type="ARBA" id="ARBA00004370"/>
    </source>
</evidence>
<dbReference type="PANTHER" id="PTHR18843:SF7">
    <property type="entry name" value="LAMINA-ASSOCIATED POLYPEPTIDE 1B ISOFORM 1-RELATED"/>
    <property type="match status" value="1"/>
</dbReference>
<name>A0A182T124_9DIPT</name>
<evidence type="ECO:0000313" key="7">
    <source>
        <dbReference type="Proteomes" id="UP000075901"/>
    </source>
</evidence>
<feature type="compositionally biased region" description="Basic residues" evidence="5">
    <location>
        <begin position="1"/>
        <end position="13"/>
    </location>
</feature>
<dbReference type="InterPro" id="IPR008662">
    <property type="entry name" value="TOIP1/2"/>
</dbReference>
<protein>
    <submittedName>
        <fullName evidence="6">Uncharacterized protein</fullName>
    </submittedName>
</protein>
<feature type="compositionally biased region" description="Acidic residues" evidence="5">
    <location>
        <begin position="59"/>
        <end position="78"/>
    </location>
</feature>
<dbReference type="Gene3D" id="3.40.50.12190">
    <property type="match status" value="1"/>
</dbReference>
<proteinExistence type="predicted"/>
<dbReference type="Proteomes" id="UP000075901">
    <property type="component" value="Unassembled WGS sequence"/>
</dbReference>
<keyword evidence="3" id="KW-1133">Transmembrane helix</keyword>
<comment type="subcellular location">
    <subcellularLocation>
        <location evidence="1">Membrane</location>
    </subcellularLocation>
</comment>
<dbReference type="GO" id="GO:0001671">
    <property type="term" value="F:ATPase activator activity"/>
    <property type="evidence" value="ECO:0007669"/>
    <property type="project" value="InterPro"/>
</dbReference>